<sequence>MAPSPTWRSASADLSTAPSHVLSLGSRCFVAKTLETMNLRRYAGPFDWIYTTAQLVRHCIEDDFECFLDLEQLYRHGQAWGHRRYCQMLKRQILFPHHRPADRDREHFQRTVQRWRQVVASEEKKLFVFMPLVQSKKELQSVRDRESMHGSNLQQVEELLRSLRQRVGNFELLVVYVVEGSSRWRQGAMEDTELDTTREILQQPELRVYELHCTGGCTGLKFKAPADDLALQSLLAARCSASGVLAPDPLAGSERRFHGSLRKSLGRRRFRLGGDYGGGVWGKESCCLQGRREGKPLQFKSSTSTIFGVLPPIQDVETDVSSPPPEADPRLKKNFGRESSEPRRRAKNVEQLPSKGKRKAQADDADPKSEDDVILVSVRGATPAAPRVCQGSPGKPMGVLDIRVALRAVQKGSAWRVFVRRGNAEIVVYNNEHGIQIHFPLALFKMLKGESLSLADLQDVQPKVWMSIQQMLSWEPSDPAHANQEFEDTFCLTFSASYDYFGEMKHVDLKPGGDLPVTYDTRKEYVELYCRWRLETSTERQFKLLAQGFEKVVDSALWSFLSAEEAHLIICSEPTLEASELRHLAHYEGYSKDDPYIQSFWKILESFETDQLKKFLAFTTGTDRAPLGGLKDVRLVVQKHGTEPTNRLPSAQTCFNLLQLQLRETVQMSNCATLGNEATSCDVGPEQGLISLQTYVARMKELCTDATLNSEYSYTAGTATTWPVRAETPSNISFSNIRDHAFTVSWVPGMAYERHKQECDFAHWEVMLRMSSRYVQLGRAFGAIRWDAEAPERPDLYLEYEEGTDWFIGCQSFVRDTSSCDPQSLESDRDYDVKVRERCLDSHADSDYTAATSRPRTSAVAAYAPVNLTTDNIRKYRYDLLWDPGDRRACVFWAWQVMTKPVGVDWPPEDQDNATIEGGGHTFIYHRNITEHRFKLPLSSNTQYGARVRERCTDPTYDGEWGYLLYPGVWTAPPVQADQLENVTLHFNWPALLSIRFLTGPAGWLEDLEPSDPNYNSHSDCEFNGWYVEVADAATPTDWVVQQECLALPRSFEGCDIHTGLEYGKDYQLRVREGCTDDAARSPETVLSVTSRARTPAAAPANLRKNSDTAFSYEFSWDPGASYDCVFLRWEVQLRSLNDTNSSAAAWGDGLVEDIRSRAPAVLPGTRKTRMAKSARNHSALFFMWYRRLGGTLGPNRQWISIEVDGRDEMGEPVKEIREIDVDLYNNLGGVRLFTKFKNYEARYSMFDDRSSPNQMSERAQVYYLGCNFVRGVPVFIAELGYDMEEKTPMVQEQFKTGHERMVVRLTPGEVIEFAWGTTFIFDLMVEGRITVKDTTGILEPPDWVLKKPSEAPKPKPLVPRLLKAIKDAFSVEVDEETESGSKRLTEPEEPEIVRPSREEELARLRQSGKKACTHSISVEIKATAHETKLRQKPENRTIYLHPQDYVRLGGYRIMRKFHPTEPDKNYWIRCDYDSGWPFLLVHQQGKDWEIRGFFFWNLYERKVSIVGDWRLQFLASFDIPELSNGQLKLSPIQTAPDEESPGAADE</sequence>
<name>A0ABP0SYD9_9DINO</name>
<feature type="compositionally biased region" description="Basic and acidic residues" evidence="7">
    <location>
        <begin position="327"/>
        <end position="343"/>
    </location>
</feature>
<dbReference type="Pfam" id="PF08795">
    <property type="entry name" value="DUF1796"/>
    <property type="match status" value="1"/>
</dbReference>
<dbReference type="InterPro" id="IPR000569">
    <property type="entry name" value="HECT_dom"/>
</dbReference>
<proteinExistence type="predicted"/>
<dbReference type="InterPro" id="IPR050409">
    <property type="entry name" value="E3_ubiq-protein_ligase"/>
</dbReference>
<keyword evidence="4" id="KW-0808">Transferase</keyword>
<evidence type="ECO:0000256" key="4">
    <source>
        <dbReference type="ARBA" id="ARBA00022679"/>
    </source>
</evidence>
<dbReference type="EMBL" id="CAXAMN010028694">
    <property type="protein sequence ID" value="CAK9117428.1"/>
    <property type="molecule type" value="Genomic_DNA"/>
</dbReference>
<evidence type="ECO:0000256" key="6">
    <source>
        <dbReference type="PROSITE-ProRule" id="PRU00104"/>
    </source>
</evidence>
<reference evidence="9 10" key="1">
    <citation type="submission" date="2024-02" db="EMBL/GenBank/DDBJ databases">
        <authorList>
            <person name="Chen Y."/>
            <person name="Shah S."/>
            <person name="Dougan E. K."/>
            <person name="Thang M."/>
            <person name="Chan C."/>
        </authorList>
    </citation>
    <scope>NUCLEOTIDE SEQUENCE [LARGE SCALE GENOMIC DNA]</scope>
</reference>
<dbReference type="PANTHER" id="PTHR11254">
    <property type="entry name" value="HECT DOMAIN UBIQUITIN-PROTEIN LIGASE"/>
    <property type="match status" value="1"/>
</dbReference>
<organism evidence="9 10">
    <name type="scientific">Durusdinium trenchii</name>
    <dbReference type="NCBI Taxonomy" id="1381693"/>
    <lineage>
        <taxon>Eukaryota</taxon>
        <taxon>Sar</taxon>
        <taxon>Alveolata</taxon>
        <taxon>Dinophyceae</taxon>
        <taxon>Suessiales</taxon>
        <taxon>Symbiodiniaceae</taxon>
        <taxon>Durusdinium</taxon>
    </lineage>
</organism>
<evidence type="ECO:0000256" key="3">
    <source>
        <dbReference type="ARBA" id="ARBA00012485"/>
    </source>
</evidence>
<keyword evidence="5 6" id="KW-0833">Ubl conjugation pathway</keyword>
<evidence type="ECO:0000256" key="7">
    <source>
        <dbReference type="SAM" id="MobiDB-lite"/>
    </source>
</evidence>
<evidence type="ECO:0000259" key="8">
    <source>
        <dbReference type="PROSITE" id="PS50237"/>
    </source>
</evidence>
<comment type="catalytic activity">
    <reaction evidence="1">
        <text>S-ubiquitinyl-[E2 ubiquitin-conjugating enzyme]-L-cysteine + [acceptor protein]-L-lysine = [E2 ubiquitin-conjugating enzyme]-L-cysteine + N(6)-ubiquitinyl-[acceptor protein]-L-lysine.</text>
        <dbReference type="EC" id="2.3.2.26"/>
    </reaction>
</comment>
<evidence type="ECO:0000313" key="10">
    <source>
        <dbReference type="Proteomes" id="UP001642484"/>
    </source>
</evidence>
<dbReference type="Proteomes" id="UP001642484">
    <property type="component" value="Unassembled WGS sequence"/>
</dbReference>
<evidence type="ECO:0000256" key="2">
    <source>
        <dbReference type="ARBA" id="ARBA00004906"/>
    </source>
</evidence>
<dbReference type="InterPro" id="IPR014903">
    <property type="entry name" value="DUF1796"/>
</dbReference>
<dbReference type="SUPFAM" id="SSF56204">
    <property type="entry name" value="Hect, E3 ligase catalytic domain"/>
    <property type="match status" value="1"/>
</dbReference>
<dbReference type="PROSITE" id="PS50237">
    <property type="entry name" value="HECT"/>
    <property type="match status" value="1"/>
</dbReference>
<evidence type="ECO:0000256" key="5">
    <source>
        <dbReference type="ARBA" id="ARBA00022786"/>
    </source>
</evidence>
<accession>A0ABP0SYD9</accession>
<dbReference type="SMART" id="SM00119">
    <property type="entry name" value="HECTc"/>
    <property type="match status" value="1"/>
</dbReference>
<comment type="caution">
    <text evidence="9">The sequence shown here is derived from an EMBL/GenBank/DDBJ whole genome shotgun (WGS) entry which is preliminary data.</text>
</comment>
<dbReference type="EC" id="2.3.2.26" evidence="3"/>
<dbReference type="Gene3D" id="3.30.2410.10">
    <property type="entry name" value="Hect, E3 ligase catalytic domain"/>
    <property type="match status" value="1"/>
</dbReference>
<keyword evidence="10" id="KW-1185">Reference proteome</keyword>
<dbReference type="Gene3D" id="3.30.2160.10">
    <property type="entry name" value="Hect, E3 ligase catalytic domain"/>
    <property type="match status" value="1"/>
</dbReference>
<feature type="region of interest" description="Disordered" evidence="7">
    <location>
        <begin position="315"/>
        <end position="370"/>
    </location>
</feature>
<protein>
    <recommendedName>
        <fullName evidence="3">HECT-type E3 ubiquitin transferase</fullName>
        <ecNumber evidence="3">2.3.2.26</ecNumber>
    </recommendedName>
</protein>
<feature type="active site" description="Glycyl thioester intermediate" evidence="6">
    <location>
        <position position="654"/>
    </location>
</feature>
<evidence type="ECO:0000256" key="1">
    <source>
        <dbReference type="ARBA" id="ARBA00000885"/>
    </source>
</evidence>
<comment type="pathway">
    <text evidence="2">Protein modification; protein ubiquitination.</text>
</comment>
<dbReference type="Pfam" id="PF00632">
    <property type="entry name" value="HECT"/>
    <property type="match status" value="1"/>
</dbReference>
<gene>
    <name evidence="9" type="ORF">CCMP2556_LOCUS54754</name>
</gene>
<feature type="domain" description="HECT" evidence="8">
    <location>
        <begin position="435"/>
        <end position="660"/>
    </location>
</feature>
<dbReference type="InterPro" id="IPR035983">
    <property type="entry name" value="Hect_E3_ubiquitin_ligase"/>
</dbReference>
<evidence type="ECO:0000313" key="9">
    <source>
        <dbReference type="EMBL" id="CAK9117428.1"/>
    </source>
</evidence>
<dbReference type="Gene3D" id="3.90.1750.10">
    <property type="entry name" value="Hect, E3 ligase catalytic domains"/>
    <property type="match status" value="1"/>
</dbReference>
<feature type="compositionally biased region" description="Basic and acidic residues" evidence="7">
    <location>
        <begin position="360"/>
        <end position="370"/>
    </location>
</feature>
<dbReference type="PANTHER" id="PTHR11254:SF444">
    <property type="entry name" value="HECT DOMAIN CONTAINING UBIQUITIN LIGASE"/>
    <property type="match status" value="1"/>
</dbReference>